<sequence length="75" mass="8406">MMIVTHTSTTIPCCVPHPQIRALLDENDDDDGWSFALPPAASLLIMLPVDAQLNFRPMNEDGSLQMRTRRVIVTQ</sequence>
<dbReference type="AlphaFoldDB" id="A0A0P1BAJ4"/>
<name>A0A0P1BAJ4_9BASI</name>
<reference evidence="2" key="1">
    <citation type="submission" date="2014-09" db="EMBL/GenBank/DDBJ databases">
        <authorList>
            <person name="Sharma Rahul"/>
            <person name="Thines Marco"/>
        </authorList>
    </citation>
    <scope>NUCLEOTIDE SEQUENCE [LARGE SCALE GENOMIC DNA]</scope>
</reference>
<dbReference type="Proteomes" id="UP000054845">
    <property type="component" value="Unassembled WGS sequence"/>
</dbReference>
<protein>
    <submittedName>
        <fullName evidence="1">Uncharacterized protein</fullName>
    </submittedName>
</protein>
<organism evidence="1 2">
    <name type="scientific">Ceraceosorus bombacis</name>
    <dbReference type="NCBI Taxonomy" id="401625"/>
    <lineage>
        <taxon>Eukaryota</taxon>
        <taxon>Fungi</taxon>
        <taxon>Dikarya</taxon>
        <taxon>Basidiomycota</taxon>
        <taxon>Ustilaginomycotina</taxon>
        <taxon>Exobasidiomycetes</taxon>
        <taxon>Ceraceosorales</taxon>
        <taxon>Ceraceosoraceae</taxon>
        <taxon>Ceraceosorus</taxon>
    </lineage>
</organism>
<evidence type="ECO:0000313" key="2">
    <source>
        <dbReference type="Proteomes" id="UP000054845"/>
    </source>
</evidence>
<proteinExistence type="predicted"/>
<accession>A0A0P1BAJ4</accession>
<evidence type="ECO:0000313" key="1">
    <source>
        <dbReference type="EMBL" id="CEH13041.1"/>
    </source>
</evidence>
<dbReference type="EMBL" id="CCYA01000192">
    <property type="protein sequence ID" value="CEH13041.1"/>
    <property type="molecule type" value="Genomic_DNA"/>
</dbReference>
<keyword evidence="2" id="KW-1185">Reference proteome</keyword>